<dbReference type="Proteomes" id="UP000238523">
    <property type="component" value="Chromosome"/>
</dbReference>
<proteinExistence type="predicted"/>
<dbReference type="AlphaFoldDB" id="A0A2K9Z4K6"/>
<name>A0A2K9Z4K6_RHILE</name>
<sequence>MSVRRGPEGALLLSVTFDLRLGQMKLAGFERFSFDPESYGSNVPPHEAWAIGIAAELKQENLIIIEVFLFPFPVPEHSVRQESVQFHPIVRIADREQFRFLFGDSGKIRKEGR</sequence>
<protein>
    <submittedName>
        <fullName evidence="1">Uncharacterized protein</fullName>
    </submittedName>
</protein>
<evidence type="ECO:0000313" key="2">
    <source>
        <dbReference type="Proteomes" id="UP000238523"/>
    </source>
</evidence>
<organism evidence="1 2">
    <name type="scientific">Rhizobium leguminosarum</name>
    <dbReference type="NCBI Taxonomy" id="384"/>
    <lineage>
        <taxon>Bacteria</taxon>
        <taxon>Pseudomonadati</taxon>
        <taxon>Pseudomonadota</taxon>
        <taxon>Alphaproteobacteria</taxon>
        <taxon>Hyphomicrobiales</taxon>
        <taxon>Rhizobiaceae</taxon>
        <taxon>Rhizobium/Agrobacterium group</taxon>
        <taxon>Rhizobium</taxon>
    </lineage>
</organism>
<reference evidence="1 2" key="1">
    <citation type="submission" date="2017-11" db="EMBL/GenBank/DDBJ databases">
        <title>Complete genome of Rhizobium leguminosarum Norway, an ineffective micro-symbiont.</title>
        <authorList>
            <person name="Hoffrichter A."/>
            <person name="Liang J."/>
            <person name="Brachmann A."/>
            <person name="Marin M."/>
        </authorList>
    </citation>
    <scope>NUCLEOTIDE SEQUENCE [LARGE SCALE GENOMIC DNA]</scope>
    <source>
        <strain evidence="1 2">Norway</strain>
    </source>
</reference>
<accession>A0A2K9Z4K6</accession>
<dbReference type="EMBL" id="CP025012">
    <property type="protein sequence ID" value="AUW43177.1"/>
    <property type="molecule type" value="Genomic_DNA"/>
</dbReference>
<evidence type="ECO:0000313" key="1">
    <source>
        <dbReference type="EMBL" id="AUW43177.1"/>
    </source>
</evidence>
<gene>
    <name evidence="1" type="ORF">CUJ84_Chr002828</name>
</gene>